<dbReference type="NCBIfam" id="NF047357">
    <property type="entry name" value="antiterm_GlcT"/>
    <property type="match status" value="1"/>
</dbReference>
<keyword evidence="2" id="KW-0677">Repeat</keyword>
<dbReference type="SUPFAM" id="SSF63520">
    <property type="entry name" value="PTS-regulatory domain, PRD"/>
    <property type="match status" value="2"/>
</dbReference>
<dbReference type="Proteomes" id="UP000037558">
    <property type="component" value="Unassembled WGS sequence"/>
</dbReference>
<dbReference type="InterPro" id="IPR050661">
    <property type="entry name" value="BglG_antiterminators"/>
</dbReference>
<dbReference type="InterPro" id="IPR036650">
    <property type="entry name" value="CAT_RNA-bd_dom_sf"/>
</dbReference>
<dbReference type="EMBL" id="LILC01000002">
    <property type="protein sequence ID" value="KOO50540.1"/>
    <property type="molecule type" value="Genomic_DNA"/>
</dbReference>
<dbReference type="OrthoDB" id="9813552at2"/>
<dbReference type="SMART" id="SM01061">
    <property type="entry name" value="CAT_RBD"/>
    <property type="match status" value="1"/>
</dbReference>
<dbReference type="InterPro" id="IPR036634">
    <property type="entry name" value="PRD_sf"/>
</dbReference>
<organism evidence="4 5">
    <name type="scientific">Priestia koreensis</name>
    <dbReference type="NCBI Taxonomy" id="284581"/>
    <lineage>
        <taxon>Bacteria</taxon>
        <taxon>Bacillati</taxon>
        <taxon>Bacillota</taxon>
        <taxon>Bacilli</taxon>
        <taxon>Bacillales</taxon>
        <taxon>Bacillaceae</taxon>
        <taxon>Priestia</taxon>
    </lineage>
</organism>
<protein>
    <submittedName>
        <fullName evidence="4">PtsGHI operon antiterminator</fullName>
    </submittedName>
</protein>
<dbReference type="AlphaFoldDB" id="A0A0M0LHJ3"/>
<dbReference type="Gene3D" id="1.20.890.100">
    <property type="match status" value="1"/>
</dbReference>
<dbReference type="PANTHER" id="PTHR30185">
    <property type="entry name" value="CRYPTIC BETA-GLUCOSIDE BGL OPERON ANTITERMINATOR"/>
    <property type="match status" value="1"/>
</dbReference>
<keyword evidence="5" id="KW-1185">Reference proteome</keyword>
<comment type="similarity">
    <text evidence="1">Belongs to the transcriptional antiterminator BglG family. GlcT subfamily.</text>
</comment>
<dbReference type="InterPro" id="IPR001550">
    <property type="entry name" value="Transcrpt_antitermin_CS"/>
</dbReference>
<proteinExistence type="inferred from homology"/>
<accession>A0A0M0LHJ3</accession>
<dbReference type="Gene3D" id="1.20.58.1950">
    <property type="match status" value="1"/>
</dbReference>
<evidence type="ECO:0000256" key="2">
    <source>
        <dbReference type="ARBA" id="ARBA00022737"/>
    </source>
</evidence>
<dbReference type="GO" id="GO:0045893">
    <property type="term" value="P:positive regulation of DNA-templated transcription"/>
    <property type="evidence" value="ECO:0007669"/>
    <property type="project" value="InterPro"/>
</dbReference>
<evidence type="ECO:0000256" key="1">
    <source>
        <dbReference type="ARBA" id="ARBA00009115"/>
    </source>
</evidence>
<dbReference type="PATRIC" id="fig|284581.3.peg.659"/>
<dbReference type="Pfam" id="PF03123">
    <property type="entry name" value="CAT_RBD"/>
    <property type="match status" value="1"/>
</dbReference>
<dbReference type="Gene3D" id="1.10.1790.10">
    <property type="entry name" value="PRD domain"/>
    <property type="match status" value="1"/>
</dbReference>
<evidence type="ECO:0000313" key="4">
    <source>
        <dbReference type="EMBL" id="KOO50540.1"/>
    </source>
</evidence>
<dbReference type="PROSITE" id="PS00654">
    <property type="entry name" value="PRD_1"/>
    <property type="match status" value="1"/>
</dbReference>
<dbReference type="STRING" id="284581.AMD01_01975"/>
<dbReference type="PANTHER" id="PTHR30185:SF16">
    <property type="entry name" value="PROTEIN GLCT"/>
    <property type="match status" value="1"/>
</dbReference>
<dbReference type="InterPro" id="IPR011608">
    <property type="entry name" value="PRD"/>
</dbReference>
<dbReference type="Gene3D" id="2.30.24.10">
    <property type="entry name" value="CAT RNA-binding domain"/>
    <property type="match status" value="1"/>
</dbReference>
<dbReference type="PROSITE" id="PS51372">
    <property type="entry name" value="PRD_2"/>
    <property type="match status" value="2"/>
</dbReference>
<dbReference type="SUPFAM" id="SSF50151">
    <property type="entry name" value="SacY-like RNA-binding domain"/>
    <property type="match status" value="1"/>
</dbReference>
<comment type="caution">
    <text evidence="4">The sequence shown here is derived from an EMBL/GenBank/DDBJ whole genome shotgun (WGS) entry which is preliminary data.</text>
</comment>
<gene>
    <name evidence="4" type="ORF">AMD01_01975</name>
</gene>
<dbReference type="Pfam" id="PF00874">
    <property type="entry name" value="PRD"/>
    <property type="match status" value="2"/>
</dbReference>
<reference evidence="5" key="1">
    <citation type="submission" date="2015-08" db="EMBL/GenBank/DDBJ databases">
        <title>Fjat-14210 dsm16467.</title>
        <authorList>
            <person name="Liu B."/>
            <person name="Wang J."/>
            <person name="Zhu Y."/>
            <person name="Liu G."/>
            <person name="Chen Q."/>
            <person name="Chen Z."/>
            <person name="Lan J."/>
            <person name="Che J."/>
            <person name="Ge C."/>
            <person name="Shi H."/>
            <person name="Pan Z."/>
            <person name="Liu X."/>
        </authorList>
    </citation>
    <scope>NUCLEOTIDE SEQUENCE [LARGE SCALE GENOMIC DNA]</scope>
    <source>
        <strain evidence="5">DSM 16467</strain>
    </source>
</reference>
<feature type="domain" description="PRD" evidence="3">
    <location>
        <begin position="69"/>
        <end position="174"/>
    </location>
</feature>
<evidence type="ECO:0000259" key="3">
    <source>
        <dbReference type="PROSITE" id="PS51372"/>
    </source>
</evidence>
<sequence length="283" mass="32559">MKESFFVEKALNNNVLIASHSQYKEVVLIGKGIAFGKKKGDEISTEAVEKMFLLQDAAEQEQYKQILAHVDETFIEVMNDIMTHIGKSVQAPLNEHIHVALTDHIAFALKRIQQGIQISNPFLIETKTLYAKEYAIAEDVIDIIHQKLGVQLPEGEVAFIALHIHSAVTRKNLSEVNQHSQLIHQIIRVIEDSLKIEIDRESIYYMRLIRHLHFAIDRVKKGEKVEESVRLADILRNEYPMHYSLAWKVIKVMQQSLKVPVYDAEAVYLTMHLQRLTAKEESE</sequence>
<dbReference type="RefSeq" id="WP_053399702.1">
    <property type="nucleotide sequence ID" value="NZ_JAUKEN010000002.1"/>
</dbReference>
<feature type="domain" description="PRD" evidence="3">
    <location>
        <begin position="175"/>
        <end position="283"/>
    </location>
</feature>
<name>A0A0M0LHJ3_9BACI</name>
<dbReference type="GO" id="GO:0003723">
    <property type="term" value="F:RNA binding"/>
    <property type="evidence" value="ECO:0007669"/>
    <property type="project" value="InterPro"/>
</dbReference>
<evidence type="ECO:0000313" key="5">
    <source>
        <dbReference type="Proteomes" id="UP000037558"/>
    </source>
</evidence>
<dbReference type="InterPro" id="IPR004341">
    <property type="entry name" value="CAT_RNA-bd_dom"/>
</dbReference>